<name>A0AA36EKS9_LACSI</name>
<dbReference type="EMBL" id="OX465084">
    <property type="protein sequence ID" value="CAI9299649.1"/>
    <property type="molecule type" value="Genomic_DNA"/>
</dbReference>
<dbReference type="AlphaFoldDB" id="A0AA36EKS9"/>
<protein>
    <submittedName>
        <fullName evidence="1">Uncharacterized protein</fullName>
    </submittedName>
</protein>
<keyword evidence="2" id="KW-1185">Reference proteome</keyword>
<evidence type="ECO:0000313" key="2">
    <source>
        <dbReference type="Proteomes" id="UP001177003"/>
    </source>
</evidence>
<dbReference type="Proteomes" id="UP001177003">
    <property type="component" value="Chromosome 8"/>
</dbReference>
<reference evidence="1" key="1">
    <citation type="submission" date="2023-04" db="EMBL/GenBank/DDBJ databases">
        <authorList>
            <person name="Vijverberg K."/>
            <person name="Xiong W."/>
            <person name="Schranz E."/>
        </authorList>
    </citation>
    <scope>NUCLEOTIDE SEQUENCE</scope>
</reference>
<evidence type="ECO:0000313" key="1">
    <source>
        <dbReference type="EMBL" id="CAI9299649.1"/>
    </source>
</evidence>
<gene>
    <name evidence="1" type="ORF">LSALG_LOCUS38343</name>
</gene>
<proteinExistence type="predicted"/>
<sequence length="178" mass="20620">MCFNCRGVDYFSRDCKSKKVDTDEDYEVNYKKLLGSLKRETIDVKVLVVEVENYVPEEESSDKDKGKDKCLMAHIEDPVVDKERGSRSFKDDLAKVAKDSKHLVWDSSSSYQVNKFITYTDSEKSMMFNYLCHHLSKVNKEKHMLRVELDTLMNNLSSIKKTLAFTNSKVTNLTLSQH</sequence>
<accession>A0AA36EKS9</accession>
<organism evidence="1 2">
    <name type="scientific">Lactuca saligna</name>
    <name type="common">Willowleaf lettuce</name>
    <dbReference type="NCBI Taxonomy" id="75948"/>
    <lineage>
        <taxon>Eukaryota</taxon>
        <taxon>Viridiplantae</taxon>
        <taxon>Streptophyta</taxon>
        <taxon>Embryophyta</taxon>
        <taxon>Tracheophyta</taxon>
        <taxon>Spermatophyta</taxon>
        <taxon>Magnoliopsida</taxon>
        <taxon>eudicotyledons</taxon>
        <taxon>Gunneridae</taxon>
        <taxon>Pentapetalae</taxon>
        <taxon>asterids</taxon>
        <taxon>campanulids</taxon>
        <taxon>Asterales</taxon>
        <taxon>Asteraceae</taxon>
        <taxon>Cichorioideae</taxon>
        <taxon>Cichorieae</taxon>
        <taxon>Lactucinae</taxon>
        <taxon>Lactuca</taxon>
    </lineage>
</organism>